<protein>
    <submittedName>
        <fullName evidence="2">Uncharacterized protein LOC104611758</fullName>
    </submittedName>
</protein>
<sequence length="210" mass="23663">MTSNSYPTATSIEQELSRLRALELSTVPGFPLKAESICVAVLGLVELYKCVENFLQMPQTQQIQVHHQPEGWVDELIEGSVTLLDIGGTARDILLQMKENVKDLQSAFHRRKFEEKVLGNMVASYTSFKKRVKKDAGTCLKTLKRLEQKYVACLLLDHDYDSAVVVRVLREVSSVAISIFRALLLFLSTPVSKPKVGRWSLVPKLMQRGE</sequence>
<reference evidence="2" key="1">
    <citation type="submission" date="2025-08" db="UniProtKB">
        <authorList>
            <consortium name="RefSeq"/>
        </authorList>
    </citation>
    <scope>IDENTIFICATION</scope>
</reference>
<dbReference type="PANTHER" id="PTHR33070">
    <property type="entry name" value="OS06G0725500 PROTEIN"/>
    <property type="match status" value="1"/>
</dbReference>
<dbReference type="RefSeq" id="XP_010277258.1">
    <property type="nucleotide sequence ID" value="XM_010278956.1"/>
</dbReference>
<dbReference type="InParanoid" id="A0A1U8BK91"/>
<name>A0A1U8BK91_NELNU</name>
<gene>
    <name evidence="2" type="primary">LOC104611758</name>
</gene>
<accession>A0A1U8BK91</accession>
<dbReference type="Proteomes" id="UP000189703">
    <property type="component" value="Unplaced"/>
</dbReference>
<dbReference type="KEGG" id="nnu:104611758"/>
<dbReference type="OrthoDB" id="1701699at2759"/>
<dbReference type="OMA" id="KRVISCE"/>
<evidence type="ECO:0000313" key="1">
    <source>
        <dbReference type="Proteomes" id="UP000189703"/>
    </source>
</evidence>
<keyword evidence="1" id="KW-1185">Reference proteome</keyword>
<dbReference type="PANTHER" id="PTHR33070:SF120">
    <property type="entry name" value="EXPRESSED PROTEIN"/>
    <property type="match status" value="1"/>
</dbReference>
<dbReference type="Pfam" id="PF03087">
    <property type="entry name" value="BPS1"/>
    <property type="match status" value="1"/>
</dbReference>
<dbReference type="GO" id="GO:0048364">
    <property type="term" value="P:root development"/>
    <property type="evidence" value="ECO:0007669"/>
    <property type="project" value="InterPro"/>
</dbReference>
<organism evidence="1 2">
    <name type="scientific">Nelumbo nucifera</name>
    <name type="common">Sacred lotus</name>
    <dbReference type="NCBI Taxonomy" id="4432"/>
    <lineage>
        <taxon>Eukaryota</taxon>
        <taxon>Viridiplantae</taxon>
        <taxon>Streptophyta</taxon>
        <taxon>Embryophyta</taxon>
        <taxon>Tracheophyta</taxon>
        <taxon>Spermatophyta</taxon>
        <taxon>Magnoliopsida</taxon>
        <taxon>Proteales</taxon>
        <taxon>Nelumbonaceae</taxon>
        <taxon>Nelumbo</taxon>
    </lineage>
</organism>
<dbReference type="GeneID" id="104611758"/>
<dbReference type="eggNOG" id="ENOG502QUY1">
    <property type="taxonomic scope" value="Eukaryota"/>
</dbReference>
<dbReference type="InterPro" id="IPR004320">
    <property type="entry name" value="BPS1_pln"/>
</dbReference>
<evidence type="ECO:0000313" key="2">
    <source>
        <dbReference type="RefSeq" id="XP_010277258.1"/>
    </source>
</evidence>
<dbReference type="AlphaFoldDB" id="A0A1U8BK91"/>
<dbReference type="GO" id="GO:0048367">
    <property type="term" value="P:shoot system development"/>
    <property type="evidence" value="ECO:0007669"/>
    <property type="project" value="InterPro"/>
</dbReference>
<proteinExistence type="predicted"/>